<dbReference type="AlphaFoldDB" id="A0A644YPL9"/>
<accession>A0A644YPL9</accession>
<comment type="caution">
    <text evidence="1">The sequence shown here is derived from an EMBL/GenBank/DDBJ whole genome shotgun (WGS) entry which is preliminary data.</text>
</comment>
<sequence length="64" mass="7143">MDLSILQYSSTYDNSLIGASTFFPHLFFENEIVVGRFTNLSVILSLPSKEITVPKESDDLNSSN</sequence>
<evidence type="ECO:0000313" key="1">
    <source>
        <dbReference type="EMBL" id="MPM30572.1"/>
    </source>
</evidence>
<reference evidence="1" key="1">
    <citation type="submission" date="2019-08" db="EMBL/GenBank/DDBJ databases">
        <authorList>
            <person name="Kucharzyk K."/>
            <person name="Murdoch R.W."/>
            <person name="Higgins S."/>
            <person name="Loffler F."/>
        </authorList>
    </citation>
    <scope>NUCLEOTIDE SEQUENCE</scope>
</reference>
<name>A0A644YPL9_9ZZZZ</name>
<protein>
    <submittedName>
        <fullName evidence="1">Uncharacterized protein</fullName>
    </submittedName>
</protein>
<proteinExistence type="predicted"/>
<organism evidence="1">
    <name type="scientific">bioreactor metagenome</name>
    <dbReference type="NCBI Taxonomy" id="1076179"/>
    <lineage>
        <taxon>unclassified sequences</taxon>
        <taxon>metagenomes</taxon>
        <taxon>ecological metagenomes</taxon>
    </lineage>
</organism>
<gene>
    <name evidence="1" type="ORF">SDC9_77122</name>
</gene>
<dbReference type="EMBL" id="VSSQ01005824">
    <property type="protein sequence ID" value="MPM30572.1"/>
    <property type="molecule type" value="Genomic_DNA"/>
</dbReference>